<evidence type="ECO:0000256" key="2">
    <source>
        <dbReference type="ARBA" id="ARBA00006459"/>
    </source>
</evidence>
<keyword evidence="9" id="KW-1015">Disulfide bond</keyword>
<dbReference type="GO" id="GO:0005886">
    <property type="term" value="C:plasma membrane"/>
    <property type="evidence" value="ECO:0007669"/>
    <property type="project" value="TreeGrafter"/>
</dbReference>
<keyword evidence="7 11" id="KW-0472">Membrane</keyword>
<feature type="transmembrane region" description="Helical" evidence="11">
    <location>
        <begin position="29"/>
        <end position="54"/>
    </location>
</feature>
<evidence type="ECO:0000256" key="5">
    <source>
        <dbReference type="ARBA" id="ARBA00022847"/>
    </source>
</evidence>
<dbReference type="SUPFAM" id="SSF161070">
    <property type="entry name" value="SNF-like"/>
    <property type="match status" value="1"/>
</dbReference>
<feature type="transmembrane region" description="Helical" evidence="11">
    <location>
        <begin position="418"/>
        <end position="443"/>
    </location>
</feature>
<dbReference type="AlphaFoldDB" id="A0A811ULP3"/>
<dbReference type="Proteomes" id="UP000606786">
    <property type="component" value="Unassembled WGS sequence"/>
</dbReference>
<dbReference type="InterPro" id="IPR037272">
    <property type="entry name" value="SNS_sf"/>
</dbReference>
<feature type="binding site" evidence="8">
    <location>
        <position position="278"/>
    </location>
    <ligand>
        <name>Na(+)</name>
        <dbReference type="ChEBI" id="CHEBI:29101"/>
        <label>1</label>
    </ligand>
</feature>
<evidence type="ECO:0000256" key="8">
    <source>
        <dbReference type="PIRSR" id="PIRSR600175-1"/>
    </source>
</evidence>
<feature type="binding site" evidence="8">
    <location>
        <position position="274"/>
    </location>
    <ligand>
        <name>Na(+)</name>
        <dbReference type="ChEBI" id="CHEBI:29101"/>
        <label>1</label>
    </ligand>
</feature>
<dbReference type="GO" id="GO:0046872">
    <property type="term" value="F:metal ion binding"/>
    <property type="evidence" value="ECO:0007669"/>
    <property type="project" value="UniProtKB-KW"/>
</dbReference>
<feature type="transmembrane region" description="Helical" evidence="11">
    <location>
        <begin position="117"/>
        <end position="134"/>
    </location>
</feature>
<comment type="subcellular location">
    <subcellularLocation>
        <location evidence="1">Membrane</location>
        <topology evidence="1">Multi-pass membrane protein</topology>
    </subcellularLocation>
</comment>
<dbReference type="PANTHER" id="PTHR11616">
    <property type="entry name" value="SODIUM/CHLORIDE DEPENDENT TRANSPORTER"/>
    <property type="match status" value="1"/>
</dbReference>
<comment type="similarity">
    <text evidence="2">Belongs to the sodium:neurotransmitter symporter (SNF) (TC 2.A.22) family.</text>
</comment>
<evidence type="ECO:0000256" key="10">
    <source>
        <dbReference type="SAM" id="MobiDB-lite"/>
    </source>
</evidence>
<dbReference type="GO" id="GO:0089718">
    <property type="term" value="P:amino acid import across plasma membrane"/>
    <property type="evidence" value="ECO:0007669"/>
    <property type="project" value="TreeGrafter"/>
</dbReference>
<feature type="transmembrane region" description="Helical" evidence="11">
    <location>
        <begin position="146"/>
        <end position="164"/>
    </location>
</feature>
<keyword evidence="4 11" id="KW-0812">Transmembrane</keyword>
<sequence length="560" mass="63494">MELSIGQYTGRGPIGALGQLCPLFKGAGLASVVVSFLMSTYYSVIIGYSIYYFFTSFRPDMPWIDCNNRWNTPDCWVPQRTKDVFAPNTSRTPSEEFFENKLLQISPGIEYPGAMRWELFVCLICAWLMVYFATWKSIKSSAKVRYFTATFPFILIIILMGRAVHSREPMRNANVWINAASQNFNSLGITFGSMISFASYNKYNNNIVRDTVAPAGGCICIATLGNLALEQNTNVRNVISDGPGLIFVVYPQAMAKMPYAQLWAVMFFFMLLCLGLNSQFAIVEVVVTSIQDGFPNWIKRHLGYHEIVVLFVCVISFLFGLPNLIQGGIYYFQLMDHYAASISIMFLAFCQLIAVAWFYGTGRLSKNVKQMTGKAPTLYIKTCWFLLGPCLLFAIWVLSLINYEEPSYHNGRYKYPDWAYGIGWLFASFSLICIPGYAIINLLRAEGRTFMERLKNTLRPNIYECRICGEHHCEHDFPEQEQYMLAQELSGIYKPKEHLDPNTVSINHLTLGNKAGYNPMYLSPESAEYTYEEKPRQEEDTHLAPPSPASTSTATGNNKS</sequence>
<feature type="compositionally biased region" description="Low complexity" evidence="10">
    <location>
        <begin position="549"/>
        <end position="560"/>
    </location>
</feature>
<dbReference type="EMBL" id="CAJHJT010000012">
    <property type="protein sequence ID" value="CAD6999671.1"/>
    <property type="molecule type" value="Genomic_DNA"/>
</dbReference>
<evidence type="ECO:0000256" key="3">
    <source>
        <dbReference type="ARBA" id="ARBA00022448"/>
    </source>
</evidence>
<keyword evidence="8" id="KW-0915">Sodium</keyword>
<keyword evidence="8" id="KW-0479">Metal-binding</keyword>
<keyword evidence="13" id="KW-1185">Reference proteome</keyword>
<evidence type="ECO:0000256" key="7">
    <source>
        <dbReference type="ARBA" id="ARBA00023136"/>
    </source>
</evidence>
<feature type="transmembrane region" description="Helical" evidence="11">
    <location>
        <begin position="307"/>
        <end position="332"/>
    </location>
</feature>
<feature type="binding site" evidence="8">
    <location>
        <position position="186"/>
    </location>
    <ligand>
        <name>Na(+)</name>
        <dbReference type="ChEBI" id="CHEBI:29101"/>
        <label>1</label>
    </ligand>
</feature>
<keyword evidence="6 11" id="KW-1133">Transmembrane helix</keyword>
<evidence type="ECO:0000313" key="13">
    <source>
        <dbReference type="Proteomes" id="UP000606786"/>
    </source>
</evidence>
<evidence type="ECO:0000256" key="4">
    <source>
        <dbReference type="ARBA" id="ARBA00022692"/>
    </source>
</evidence>
<dbReference type="OrthoDB" id="6581954at2759"/>
<organism evidence="12 13">
    <name type="scientific">Ceratitis capitata</name>
    <name type="common">Mediterranean fruit fly</name>
    <name type="synonym">Tephritis capitata</name>
    <dbReference type="NCBI Taxonomy" id="7213"/>
    <lineage>
        <taxon>Eukaryota</taxon>
        <taxon>Metazoa</taxon>
        <taxon>Ecdysozoa</taxon>
        <taxon>Arthropoda</taxon>
        <taxon>Hexapoda</taxon>
        <taxon>Insecta</taxon>
        <taxon>Pterygota</taxon>
        <taxon>Neoptera</taxon>
        <taxon>Endopterygota</taxon>
        <taxon>Diptera</taxon>
        <taxon>Brachycera</taxon>
        <taxon>Muscomorpha</taxon>
        <taxon>Tephritoidea</taxon>
        <taxon>Tephritidae</taxon>
        <taxon>Ceratitis</taxon>
        <taxon>Ceratitis</taxon>
    </lineage>
</organism>
<dbReference type="PRINTS" id="PR00176">
    <property type="entry name" value="NANEUSMPORT"/>
</dbReference>
<evidence type="ECO:0000313" key="12">
    <source>
        <dbReference type="EMBL" id="CAD6999671.1"/>
    </source>
</evidence>
<dbReference type="PROSITE" id="PS50267">
    <property type="entry name" value="NA_NEUROTRAN_SYMP_3"/>
    <property type="match status" value="1"/>
</dbReference>
<feature type="compositionally biased region" description="Basic and acidic residues" evidence="10">
    <location>
        <begin position="531"/>
        <end position="542"/>
    </location>
</feature>
<comment type="caution">
    <text evidence="12">The sequence shown here is derived from an EMBL/GenBank/DDBJ whole genome shotgun (WGS) entry which is preliminary data.</text>
</comment>
<feature type="transmembrane region" description="Helical" evidence="11">
    <location>
        <begin position="378"/>
        <end position="398"/>
    </location>
</feature>
<reference evidence="12" key="1">
    <citation type="submission" date="2020-11" db="EMBL/GenBank/DDBJ databases">
        <authorList>
            <person name="Whitehead M."/>
        </authorList>
    </citation>
    <scope>NUCLEOTIDE SEQUENCE</scope>
    <source>
        <strain evidence="12">EGII</strain>
    </source>
</reference>
<feature type="transmembrane region" description="Helical" evidence="11">
    <location>
        <begin position="184"/>
        <end position="200"/>
    </location>
</feature>
<evidence type="ECO:0000256" key="6">
    <source>
        <dbReference type="ARBA" id="ARBA00022989"/>
    </source>
</evidence>
<protein>
    <submittedName>
        <fullName evidence="12">(Mediterranean fruit fly) hypothetical protein</fullName>
    </submittedName>
</protein>
<evidence type="ECO:0000256" key="11">
    <source>
        <dbReference type="SAM" id="Phobius"/>
    </source>
</evidence>
<name>A0A811ULP3_CERCA</name>
<dbReference type="PANTHER" id="PTHR11616:SF303">
    <property type="entry name" value="SODIUM- AND CHLORIDE-DEPENDENT GABA TRANSPORTER INE"/>
    <property type="match status" value="1"/>
</dbReference>
<dbReference type="Pfam" id="PF00209">
    <property type="entry name" value="SNF"/>
    <property type="match status" value="1"/>
</dbReference>
<feature type="disulfide bond" evidence="9">
    <location>
        <begin position="66"/>
        <end position="75"/>
    </location>
</feature>
<feature type="transmembrane region" description="Helical" evidence="11">
    <location>
        <begin position="262"/>
        <end position="287"/>
    </location>
</feature>
<feature type="region of interest" description="Disordered" evidence="10">
    <location>
        <begin position="526"/>
        <end position="560"/>
    </location>
</feature>
<gene>
    <name evidence="12" type="ORF">CCAP1982_LOCUS8201</name>
</gene>
<keyword evidence="5" id="KW-0769">Symport</keyword>
<keyword evidence="3" id="KW-0813">Transport</keyword>
<dbReference type="GO" id="GO:0005283">
    <property type="term" value="F:amino acid:sodium symporter activity"/>
    <property type="evidence" value="ECO:0007669"/>
    <property type="project" value="TreeGrafter"/>
</dbReference>
<evidence type="ECO:0000256" key="1">
    <source>
        <dbReference type="ARBA" id="ARBA00004141"/>
    </source>
</evidence>
<accession>A0A811ULP3</accession>
<dbReference type="InterPro" id="IPR000175">
    <property type="entry name" value="Na/ntran_symport"/>
</dbReference>
<evidence type="ECO:0000256" key="9">
    <source>
        <dbReference type="PIRSR" id="PIRSR600175-2"/>
    </source>
</evidence>
<proteinExistence type="inferred from homology"/>
<feature type="transmembrane region" description="Helical" evidence="11">
    <location>
        <begin position="338"/>
        <end position="358"/>
    </location>
</feature>